<dbReference type="Proteomes" id="UP000666915">
    <property type="component" value="Unassembled WGS sequence"/>
</dbReference>
<organism evidence="1 2">
    <name type="scientific">Actinomadura nitritigenes</name>
    <dbReference type="NCBI Taxonomy" id="134602"/>
    <lineage>
        <taxon>Bacteria</taxon>
        <taxon>Bacillati</taxon>
        <taxon>Actinomycetota</taxon>
        <taxon>Actinomycetes</taxon>
        <taxon>Streptosporangiales</taxon>
        <taxon>Thermomonosporaceae</taxon>
        <taxon>Actinomadura</taxon>
    </lineage>
</organism>
<sequence length="165" mass="17507">MAAEPGALDVVVAGAHGGAGTSTLAALLRTPWDMGSMEHLLELDRPPLRAKGRPIVLAVRNTAVAAKRATAAIGVLSEWDEQVAALAIVSDGGPETRDATARFALLQARVDGIVRVPHVRQLRLAEDPAQVVLPSKARHALQQLRSLLSRTGGDATTRRQEVECF</sequence>
<keyword evidence="2" id="KW-1185">Reference proteome</keyword>
<proteinExistence type="predicted"/>
<name>A0ABS3R205_9ACTN</name>
<gene>
    <name evidence="1" type="ORF">J4557_22395</name>
</gene>
<evidence type="ECO:0000313" key="1">
    <source>
        <dbReference type="EMBL" id="MBO2440283.1"/>
    </source>
</evidence>
<dbReference type="EMBL" id="JAGEOK010000014">
    <property type="protein sequence ID" value="MBO2440283.1"/>
    <property type="molecule type" value="Genomic_DNA"/>
</dbReference>
<protein>
    <submittedName>
        <fullName evidence="1">Uncharacterized protein</fullName>
    </submittedName>
</protein>
<comment type="caution">
    <text evidence="1">The sequence shown here is derived from an EMBL/GenBank/DDBJ whole genome shotgun (WGS) entry which is preliminary data.</text>
</comment>
<reference evidence="1 2" key="1">
    <citation type="submission" date="2021-03" db="EMBL/GenBank/DDBJ databases">
        <authorList>
            <person name="Kanchanasin P."/>
            <person name="Saeng-In P."/>
            <person name="Phongsopitanun W."/>
            <person name="Yuki M."/>
            <person name="Kudo T."/>
            <person name="Ohkuma M."/>
            <person name="Tanasupawat S."/>
        </authorList>
    </citation>
    <scope>NUCLEOTIDE SEQUENCE [LARGE SCALE GENOMIC DNA]</scope>
    <source>
        <strain evidence="1 2">L46</strain>
    </source>
</reference>
<evidence type="ECO:0000313" key="2">
    <source>
        <dbReference type="Proteomes" id="UP000666915"/>
    </source>
</evidence>
<dbReference type="RefSeq" id="WP_208268675.1">
    <property type="nucleotide sequence ID" value="NZ_BAAAGM010000126.1"/>
</dbReference>
<accession>A0ABS3R205</accession>